<comment type="catalytic activity">
    <reaction evidence="10">
        <text>(R)-4'-phosphopantetheine + ATP + H(+) = 3'-dephospho-CoA + diphosphate</text>
        <dbReference type="Rhea" id="RHEA:19801"/>
        <dbReference type="ChEBI" id="CHEBI:15378"/>
        <dbReference type="ChEBI" id="CHEBI:30616"/>
        <dbReference type="ChEBI" id="CHEBI:33019"/>
        <dbReference type="ChEBI" id="CHEBI:57328"/>
        <dbReference type="ChEBI" id="CHEBI:61723"/>
        <dbReference type="EC" id="2.7.7.3"/>
    </reaction>
</comment>
<dbReference type="InterPro" id="IPR004821">
    <property type="entry name" value="Cyt_trans-like"/>
</dbReference>
<keyword evidence="8" id="KW-0460">Magnesium</keyword>
<keyword evidence="5 12" id="KW-0548">Nucleotidyltransferase</keyword>
<reference evidence="12" key="1">
    <citation type="submission" date="2019-08" db="EMBL/GenBank/DDBJ databases">
        <authorList>
            <person name="Kucharzyk K."/>
            <person name="Murdoch R.W."/>
            <person name="Higgins S."/>
            <person name="Loffler F."/>
        </authorList>
    </citation>
    <scope>NUCLEOTIDE SEQUENCE</scope>
</reference>
<organism evidence="12">
    <name type="scientific">bioreactor metagenome</name>
    <dbReference type="NCBI Taxonomy" id="1076179"/>
    <lineage>
        <taxon>unclassified sequences</taxon>
        <taxon>metagenomes</taxon>
        <taxon>ecological metagenomes</taxon>
    </lineage>
</organism>
<keyword evidence="4 12" id="KW-0808">Transferase</keyword>
<dbReference type="NCBIfam" id="TIGR01510">
    <property type="entry name" value="coaD_prev_kdtB"/>
    <property type="match status" value="1"/>
</dbReference>
<evidence type="ECO:0000256" key="3">
    <source>
        <dbReference type="ARBA" id="ARBA00022490"/>
    </source>
</evidence>
<name>A0A645FTQ4_9ZZZZ</name>
<gene>
    <name evidence="12" type="primary">coaD_41</name>
    <name evidence="12" type="ORF">SDC9_165212</name>
</gene>
<evidence type="ECO:0000256" key="2">
    <source>
        <dbReference type="ARBA" id="ARBA00013868"/>
    </source>
</evidence>
<comment type="caution">
    <text evidence="12">The sequence shown here is derived from an EMBL/GenBank/DDBJ whole genome shotgun (WGS) entry which is preliminary data.</text>
</comment>
<keyword evidence="6" id="KW-0547">Nucleotide-binding</keyword>
<dbReference type="EC" id="2.7.7.3" evidence="1"/>
<dbReference type="GO" id="GO:0005524">
    <property type="term" value="F:ATP binding"/>
    <property type="evidence" value="ECO:0007669"/>
    <property type="project" value="UniProtKB-KW"/>
</dbReference>
<protein>
    <recommendedName>
        <fullName evidence="2">Phosphopantetheine adenylyltransferase</fullName>
        <ecNumber evidence="1">2.7.7.3</ecNumber>
    </recommendedName>
</protein>
<dbReference type="Pfam" id="PF01467">
    <property type="entry name" value="CTP_transf_like"/>
    <property type="match status" value="1"/>
</dbReference>
<dbReference type="NCBIfam" id="TIGR00125">
    <property type="entry name" value="cyt_tran_rel"/>
    <property type="match status" value="1"/>
</dbReference>
<dbReference type="GO" id="GO:0004595">
    <property type="term" value="F:pantetheine-phosphate adenylyltransferase activity"/>
    <property type="evidence" value="ECO:0007669"/>
    <property type="project" value="UniProtKB-EC"/>
</dbReference>
<evidence type="ECO:0000256" key="6">
    <source>
        <dbReference type="ARBA" id="ARBA00022741"/>
    </source>
</evidence>
<evidence type="ECO:0000256" key="10">
    <source>
        <dbReference type="ARBA" id="ARBA00029346"/>
    </source>
</evidence>
<dbReference type="HAMAP" id="MF_00151">
    <property type="entry name" value="PPAT_bact"/>
    <property type="match status" value="1"/>
</dbReference>
<evidence type="ECO:0000256" key="9">
    <source>
        <dbReference type="ARBA" id="ARBA00022993"/>
    </source>
</evidence>
<accession>A0A645FTQ4</accession>
<evidence type="ECO:0000256" key="4">
    <source>
        <dbReference type="ARBA" id="ARBA00022679"/>
    </source>
</evidence>
<dbReference type="SUPFAM" id="SSF52374">
    <property type="entry name" value="Nucleotidylyl transferase"/>
    <property type="match status" value="1"/>
</dbReference>
<feature type="domain" description="Cytidyltransferase-like" evidence="11">
    <location>
        <begin position="24"/>
        <end position="151"/>
    </location>
</feature>
<evidence type="ECO:0000256" key="1">
    <source>
        <dbReference type="ARBA" id="ARBA00012392"/>
    </source>
</evidence>
<proteinExistence type="inferred from homology"/>
<keyword evidence="3" id="KW-0963">Cytoplasm</keyword>
<dbReference type="InterPro" id="IPR014729">
    <property type="entry name" value="Rossmann-like_a/b/a_fold"/>
</dbReference>
<dbReference type="PANTHER" id="PTHR21342:SF1">
    <property type="entry name" value="PHOSPHOPANTETHEINE ADENYLYLTRANSFERASE"/>
    <property type="match status" value="1"/>
</dbReference>
<keyword evidence="7" id="KW-0067">ATP-binding</keyword>
<keyword evidence="9" id="KW-0173">Coenzyme A biosynthesis</keyword>
<evidence type="ECO:0000256" key="8">
    <source>
        <dbReference type="ARBA" id="ARBA00022842"/>
    </source>
</evidence>
<dbReference type="PANTHER" id="PTHR21342">
    <property type="entry name" value="PHOSPHOPANTETHEINE ADENYLYLTRANSFERASE"/>
    <property type="match status" value="1"/>
</dbReference>
<evidence type="ECO:0000313" key="12">
    <source>
        <dbReference type="EMBL" id="MPN17857.1"/>
    </source>
</evidence>
<evidence type="ECO:0000256" key="7">
    <source>
        <dbReference type="ARBA" id="ARBA00022840"/>
    </source>
</evidence>
<sequence>MDNLESIPSPRLSVTPSRSSRIALFPGTFDPFTIGHESLVRRGLELVDEIVISIGVNEAKKAYFELEKRMEMIRSLYKDEPRVKVGSYDSLTIEFARKMDAKFILRGIRSVNDFEYEKTIADMNRMISGIETFVLFTEPELTHISSSHVRELLRYGHDVSAFVPKGMILG</sequence>
<evidence type="ECO:0000256" key="5">
    <source>
        <dbReference type="ARBA" id="ARBA00022695"/>
    </source>
</evidence>
<dbReference type="Gene3D" id="3.40.50.620">
    <property type="entry name" value="HUPs"/>
    <property type="match status" value="1"/>
</dbReference>
<dbReference type="GO" id="GO:0015937">
    <property type="term" value="P:coenzyme A biosynthetic process"/>
    <property type="evidence" value="ECO:0007669"/>
    <property type="project" value="UniProtKB-KW"/>
</dbReference>
<dbReference type="InterPro" id="IPR001980">
    <property type="entry name" value="PPAT"/>
</dbReference>
<dbReference type="EMBL" id="VSSQ01065075">
    <property type="protein sequence ID" value="MPN17857.1"/>
    <property type="molecule type" value="Genomic_DNA"/>
</dbReference>
<evidence type="ECO:0000259" key="11">
    <source>
        <dbReference type="Pfam" id="PF01467"/>
    </source>
</evidence>
<dbReference type="PRINTS" id="PR01020">
    <property type="entry name" value="LPSBIOSNTHSS"/>
</dbReference>
<dbReference type="AlphaFoldDB" id="A0A645FTQ4"/>